<evidence type="ECO:0000313" key="2">
    <source>
        <dbReference type="Ensembl" id="ENSELUP00000027507.2"/>
    </source>
</evidence>
<evidence type="ECO:0000256" key="1">
    <source>
        <dbReference type="SAM" id="MobiDB-lite"/>
    </source>
</evidence>
<dbReference type="InParanoid" id="A0A3P8ZGT9"/>
<reference evidence="2" key="4">
    <citation type="submission" date="2025-09" db="UniProtKB">
        <authorList>
            <consortium name="Ensembl"/>
        </authorList>
    </citation>
    <scope>IDENTIFICATION</scope>
</reference>
<sequence>DCEQPKTSCLTEKTSCLPEKTSCLPEKTSCLTEKTSCLTEKTSCLTEKTSCLTEKTSCLPEKTSCLTEKTSCLYDVLMCAECAVSFTPPTSSPTASTMLQCRLVGQASPGSRGASAASRHTPGPGQWSSGSAPSPPGSSSTGLV</sequence>
<dbReference type="OMA" id="CAECAVS"/>
<name>A0A3P8ZGT9_ESOLU</name>
<dbReference type="GeneTree" id="ENSGT01150000289894"/>
<dbReference type="AlphaFoldDB" id="A0A3P8ZGT9"/>
<evidence type="ECO:0000313" key="3">
    <source>
        <dbReference type="Proteomes" id="UP000265140"/>
    </source>
</evidence>
<reference evidence="3" key="1">
    <citation type="journal article" date="2014" name="PLoS ONE">
        <title>The genome and linkage map of the northern pike (Esox lucius): conserved synteny revealed between the salmonid sister group and the Neoteleostei.</title>
        <authorList>
            <person name="Rondeau E.B."/>
            <person name="Minkley D.R."/>
            <person name="Leong J.S."/>
            <person name="Messmer A.M."/>
            <person name="Jantzen J.R."/>
            <person name="von Schalburg K.R."/>
            <person name="Lemon C."/>
            <person name="Bird N.H."/>
            <person name="Koop B.F."/>
        </authorList>
    </citation>
    <scope>NUCLEOTIDE SEQUENCE</scope>
</reference>
<reference evidence="2" key="3">
    <citation type="submission" date="2025-08" db="UniProtKB">
        <authorList>
            <consortium name="Ensembl"/>
        </authorList>
    </citation>
    <scope>IDENTIFICATION</scope>
</reference>
<feature type="region of interest" description="Disordered" evidence="1">
    <location>
        <begin position="107"/>
        <end position="144"/>
    </location>
</feature>
<organism evidence="2 3">
    <name type="scientific">Esox lucius</name>
    <name type="common">Northern pike</name>
    <dbReference type="NCBI Taxonomy" id="8010"/>
    <lineage>
        <taxon>Eukaryota</taxon>
        <taxon>Metazoa</taxon>
        <taxon>Chordata</taxon>
        <taxon>Craniata</taxon>
        <taxon>Vertebrata</taxon>
        <taxon>Euteleostomi</taxon>
        <taxon>Actinopterygii</taxon>
        <taxon>Neopterygii</taxon>
        <taxon>Teleostei</taxon>
        <taxon>Protacanthopterygii</taxon>
        <taxon>Esociformes</taxon>
        <taxon>Esocidae</taxon>
        <taxon>Esox</taxon>
    </lineage>
</organism>
<reference evidence="2" key="2">
    <citation type="submission" date="2020-02" db="EMBL/GenBank/DDBJ databases">
        <title>Esox lucius (northern pike) genome, fEsoLuc1, primary haplotype.</title>
        <authorList>
            <person name="Myers G."/>
            <person name="Karagic N."/>
            <person name="Meyer A."/>
            <person name="Pippel M."/>
            <person name="Reichard M."/>
            <person name="Winkler S."/>
            <person name="Tracey A."/>
            <person name="Sims Y."/>
            <person name="Howe K."/>
            <person name="Rhie A."/>
            <person name="Formenti G."/>
            <person name="Durbin R."/>
            <person name="Fedrigo O."/>
            <person name="Jarvis E.D."/>
        </authorList>
    </citation>
    <scope>NUCLEOTIDE SEQUENCE [LARGE SCALE GENOMIC DNA]</scope>
</reference>
<dbReference type="Proteomes" id="UP000265140">
    <property type="component" value="Chromosome 18"/>
</dbReference>
<dbReference type="Bgee" id="ENSELUG00000003757">
    <property type="expression patterns" value="Expressed in stomach and 4 other cell types or tissues"/>
</dbReference>
<accession>A0A3P8ZGT9</accession>
<proteinExistence type="predicted"/>
<dbReference type="Ensembl" id="ENSELUT00000015767.3">
    <property type="protein sequence ID" value="ENSELUP00000027507.2"/>
    <property type="gene ID" value="ENSELUG00000003757.3"/>
</dbReference>
<protein>
    <submittedName>
        <fullName evidence="2">Uncharacterized protein</fullName>
    </submittedName>
</protein>
<keyword evidence="3" id="KW-1185">Reference proteome</keyword>